<feature type="domain" description="F-box" evidence="2">
    <location>
        <begin position="30"/>
        <end position="75"/>
    </location>
</feature>
<dbReference type="EMBL" id="LGUA01001580">
    <property type="protein sequence ID" value="OAX78348.1"/>
    <property type="molecule type" value="Genomic_DNA"/>
</dbReference>
<organism evidence="3 4">
    <name type="scientific">Emergomyces africanus</name>
    <dbReference type="NCBI Taxonomy" id="1955775"/>
    <lineage>
        <taxon>Eukaryota</taxon>
        <taxon>Fungi</taxon>
        <taxon>Dikarya</taxon>
        <taxon>Ascomycota</taxon>
        <taxon>Pezizomycotina</taxon>
        <taxon>Eurotiomycetes</taxon>
        <taxon>Eurotiomycetidae</taxon>
        <taxon>Onygenales</taxon>
        <taxon>Ajellomycetaceae</taxon>
        <taxon>Emergomyces</taxon>
    </lineage>
</organism>
<accession>A0A1B7NNI9</accession>
<dbReference type="OrthoDB" id="4185790at2759"/>
<dbReference type="InterPro" id="IPR001810">
    <property type="entry name" value="F-box_dom"/>
</dbReference>
<evidence type="ECO:0000259" key="2">
    <source>
        <dbReference type="Pfam" id="PF12937"/>
    </source>
</evidence>
<gene>
    <name evidence="3" type="ORF">ACJ72_07347</name>
</gene>
<evidence type="ECO:0000313" key="4">
    <source>
        <dbReference type="Proteomes" id="UP000091918"/>
    </source>
</evidence>
<sequence length="368" mass="42287">MSKRKGDNTSYGLMVHDVKRARARSCCGSWASLPAEICLTILEEISRQKYRGWTSCAAVCKYWQVFVERKNFRRLTLEVSCLDELKHMVIRQRDLVQHICLNIELPRYTCRSCRQTESGSWISRHSSIMRNAMVKLYSVLSTWQPAGRLILEIAAYSPSDSQHWFTNFCFGPENDYYEGDFVLSQKASTSRWHDPNHGWVNGQQVEEPCAPAVLRLFCPLCLIPPNDLPEVHAVTGIMIRRQVRRQIFPPTLRLLCERLPRLESIVYEPWRVWQPPWKVMHDEGTHCLLGKTALLTVTTVAGLAPKPEVPVRGPETRAHGLSAPAGGVVPSHHRREVPTPPRPLHQKQPGFLRLRWQRRRHAQIEAPA</sequence>
<dbReference type="STRING" id="1658172.A0A1B7NNI9"/>
<dbReference type="Pfam" id="PF12937">
    <property type="entry name" value="F-box-like"/>
    <property type="match status" value="1"/>
</dbReference>
<dbReference type="Proteomes" id="UP000091918">
    <property type="component" value="Unassembled WGS sequence"/>
</dbReference>
<proteinExistence type="predicted"/>
<feature type="region of interest" description="Disordered" evidence="1">
    <location>
        <begin position="318"/>
        <end position="350"/>
    </location>
</feature>
<comment type="caution">
    <text evidence="3">The sequence shown here is derived from an EMBL/GenBank/DDBJ whole genome shotgun (WGS) entry which is preliminary data.</text>
</comment>
<name>A0A1B7NNI9_9EURO</name>
<reference evidence="3 4" key="1">
    <citation type="submission" date="2015-07" db="EMBL/GenBank/DDBJ databases">
        <title>Emmonsia species relationships and genome sequence.</title>
        <authorList>
            <person name="Cuomo C.A."/>
            <person name="Schwartz I.S."/>
            <person name="Kenyon C."/>
            <person name="de Hoog G.S."/>
            <person name="Govender N.P."/>
            <person name="Botha A."/>
            <person name="Moreno L."/>
            <person name="de Vries M."/>
            <person name="Munoz J.F."/>
            <person name="Stielow J.B."/>
        </authorList>
    </citation>
    <scope>NUCLEOTIDE SEQUENCE [LARGE SCALE GENOMIC DNA]</scope>
    <source>
        <strain evidence="3 4">CBS 136260</strain>
    </source>
</reference>
<keyword evidence="4" id="KW-1185">Reference proteome</keyword>
<protein>
    <recommendedName>
        <fullName evidence="2">F-box domain-containing protein</fullName>
    </recommendedName>
</protein>
<evidence type="ECO:0000313" key="3">
    <source>
        <dbReference type="EMBL" id="OAX78348.1"/>
    </source>
</evidence>
<evidence type="ECO:0000256" key="1">
    <source>
        <dbReference type="SAM" id="MobiDB-lite"/>
    </source>
</evidence>
<dbReference type="AlphaFoldDB" id="A0A1B7NNI9"/>